<name>A0ABN1MRE3_9FLAO</name>
<dbReference type="SUPFAM" id="SSF46458">
    <property type="entry name" value="Globin-like"/>
    <property type="match status" value="1"/>
</dbReference>
<evidence type="ECO:0000256" key="2">
    <source>
        <dbReference type="ARBA" id="ARBA00022617"/>
    </source>
</evidence>
<evidence type="ECO:0000256" key="4">
    <source>
        <dbReference type="ARBA" id="ARBA00023004"/>
    </source>
</evidence>
<keyword evidence="1" id="KW-0813">Transport</keyword>
<dbReference type="RefSeq" id="WP_343787916.1">
    <property type="nucleotide sequence ID" value="NZ_BAAAFH010000011.1"/>
</dbReference>
<dbReference type="Proteomes" id="UP001501126">
    <property type="component" value="Unassembled WGS sequence"/>
</dbReference>
<gene>
    <name evidence="5" type="ORF">GCM10009118_23430</name>
</gene>
<reference evidence="5 6" key="1">
    <citation type="journal article" date="2019" name="Int. J. Syst. Evol. Microbiol.">
        <title>The Global Catalogue of Microorganisms (GCM) 10K type strain sequencing project: providing services to taxonomists for standard genome sequencing and annotation.</title>
        <authorList>
            <consortium name="The Broad Institute Genomics Platform"/>
            <consortium name="The Broad Institute Genome Sequencing Center for Infectious Disease"/>
            <person name="Wu L."/>
            <person name="Ma J."/>
        </authorList>
    </citation>
    <scope>NUCLEOTIDE SEQUENCE [LARGE SCALE GENOMIC DNA]</scope>
    <source>
        <strain evidence="5 6">JCM 16083</strain>
    </source>
</reference>
<dbReference type="InterPro" id="IPR009050">
    <property type="entry name" value="Globin-like_sf"/>
</dbReference>
<evidence type="ECO:0008006" key="7">
    <source>
        <dbReference type="Google" id="ProtNLM"/>
    </source>
</evidence>
<keyword evidence="4" id="KW-0408">Iron</keyword>
<protein>
    <recommendedName>
        <fullName evidence="7">Hemoglobin</fullName>
    </recommendedName>
</protein>
<dbReference type="CDD" id="cd08916">
    <property type="entry name" value="TrHb3_P"/>
    <property type="match status" value="1"/>
</dbReference>
<evidence type="ECO:0000256" key="1">
    <source>
        <dbReference type="ARBA" id="ARBA00022448"/>
    </source>
</evidence>
<keyword evidence="6" id="KW-1185">Reference proteome</keyword>
<dbReference type="Gene3D" id="1.10.490.10">
    <property type="entry name" value="Globins"/>
    <property type="match status" value="1"/>
</dbReference>
<evidence type="ECO:0000313" key="5">
    <source>
        <dbReference type="EMBL" id="GAA0875934.1"/>
    </source>
</evidence>
<dbReference type="InterPro" id="IPR012292">
    <property type="entry name" value="Globin/Proto"/>
</dbReference>
<organism evidence="5 6">
    <name type="scientific">Wandonia haliotis</name>
    <dbReference type="NCBI Taxonomy" id="574963"/>
    <lineage>
        <taxon>Bacteria</taxon>
        <taxon>Pseudomonadati</taxon>
        <taxon>Bacteroidota</taxon>
        <taxon>Flavobacteriia</taxon>
        <taxon>Flavobacteriales</taxon>
        <taxon>Crocinitomicaceae</taxon>
        <taxon>Wandonia</taxon>
    </lineage>
</organism>
<dbReference type="InterPro" id="IPR001486">
    <property type="entry name" value="Hemoglobin_trunc"/>
</dbReference>
<keyword evidence="3" id="KW-0479">Metal-binding</keyword>
<dbReference type="Pfam" id="PF01152">
    <property type="entry name" value="Bac_globin"/>
    <property type="match status" value="1"/>
</dbReference>
<proteinExistence type="predicted"/>
<evidence type="ECO:0000256" key="3">
    <source>
        <dbReference type="ARBA" id="ARBA00022723"/>
    </source>
</evidence>
<sequence length="126" mass="14782">MKDITTITDVQQLVHTFYEEVRKDELLGPVFNSRLADQWEEHLEKMVRFWQTILLGEHTYSGYPFHPHATLAIDASHFEKWVTIFQTTVDRLFTGTVADEAKNRGVLMAKIFQHKLEVLDQQKQHA</sequence>
<accession>A0ABN1MRE3</accession>
<evidence type="ECO:0000313" key="6">
    <source>
        <dbReference type="Proteomes" id="UP001501126"/>
    </source>
</evidence>
<dbReference type="EMBL" id="BAAAFH010000011">
    <property type="protein sequence ID" value="GAA0875934.1"/>
    <property type="molecule type" value="Genomic_DNA"/>
</dbReference>
<keyword evidence="2" id="KW-0349">Heme</keyword>
<comment type="caution">
    <text evidence="5">The sequence shown here is derived from an EMBL/GenBank/DDBJ whole genome shotgun (WGS) entry which is preliminary data.</text>
</comment>